<dbReference type="Gene3D" id="3.40.50.720">
    <property type="entry name" value="NAD(P)-binding Rossmann-like Domain"/>
    <property type="match status" value="1"/>
</dbReference>
<feature type="domain" description="NmrA-like" evidence="1">
    <location>
        <begin position="4"/>
        <end position="269"/>
    </location>
</feature>
<dbReference type="InterPro" id="IPR008030">
    <property type="entry name" value="NmrA-like"/>
</dbReference>
<dbReference type="EMBL" id="ML976189">
    <property type="protein sequence ID" value="KAF1936422.1"/>
    <property type="molecule type" value="Genomic_DNA"/>
</dbReference>
<dbReference type="SUPFAM" id="SSF51735">
    <property type="entry name" value="NAD(P)-binding Rossmann-fold domains"/>
    <property type="match status" value="1"/>
</dbReference>
<dbReference type="InterPro" id="IPR051604">
    <property type="entry name" value="Ergot_Alk_Oxidoreductase"/>
</dbReference>
<dbReference type="InterPro" id="IPR036291">
    <property type="entry name" value="NAD(P)-bd_dom_sf"/>
</dbReference>
<evidence type="ECO:0000313" key="2">
    <source>
        <dbReference type="EMBL" id="KAF1936422.1"/>
    </source>
</evidence>
<dbReference type="PANTHER" id="PTHR43162">
    <property type="match status" value="1"/>
</dbReference>
<reference evidence="2" key="1">
    <citation type="journal article" date="2020" name="Stud. Mycol.">
        <title>101 Dothideomycetes genomes: a test case for predicting lifestyles and emergence of pathogens.</title>
        <authorList>
            <person name="Haridas S."/>
            <person name="Albert R."/>
            <person name="Binder M."/>
            <person name="Bloem J."/>
            <person name="Labutti K."/>
            <person name="Salamov A."/>
            <person name="Andreopoulos B."/>
            <person name="Baker S."/>
            <person name="Barry K."/>
            <person name="Bills G."/>
            <person name="Bluhm B."/>
            <person name="Cannon C."/>
            <person name="Castanera R."/>
            <person name="Culley D."/>
            <person name="Daum C."/>
            <person name="Ezra D."/>
            <person name="Gonzalez J."/>
            <person name="Henrissat B."/>
            <person name="Kuo A."/>
            <person name="Liang C."/>
            <person name="Lipzen A."/>
            <person name="Lutzoni F."/>
            <person name="Magnuson J."/>
            <person name="Mondo S."/>
            <person name="Nolan M."/>
            <person name="Ohm R."/>
            <person name="Pangilinan J."/>
            <person name="Park H.-J."/>
            <person name="Ramirez L."/>
            <person name="Alfaro M."/>
            <person name="Sun H."/>
            <person name="Tritt A."/>
            <person name="Yoshinaga Y."/>
            <person name="Zwiers L.-H."/>
            <person name="Turgeon B."/>
            <person name="Goodwin S."/>
            <person name="Spatafora J."/>
            <person name="Crous P."/>
            <person name="Grigoriev I."/>
        </authorList>
    </citation>
    <scope>NUCLEOTIDE SEQUENCE</scope>
    <source>
        <strain evidence="2">CBS 161.51</strain>
    </source>
</reference>
<name>A0A6A5S8Q8_9PLEO</name>
<protein>
    <submittedName>
        <fullName evidence="2">NAD(P)-binding protein</fullName>
    </submittedName>
</protein>
<evidence type="ECO:0000313" key="3">
    <source>
        <dbReference type="Proteomes" id="UP000800038"/>
    </source>
</evidence>
<gene>
    <name evidence="2" type="ORF">EJ02DRAFT_459535</name>
</gene>
<dbReference type="AlphaFoldDB" id="A0A6A5S8Q8"/>
<accession>A0A6A5S8Q8</accession>
<keyword evidence="3" id="KW-1185">Reference proteome</keyword>
<dbReference type="Pfam" id="PF05368">
    <property type="entry name" value="NmrA"/>
    <property type="match status" value="1"/>
</dbReference>
<dbReference type="PANTHER" id="PTHR43162:SF1">
    <property type="entry name" value="PRESTALK A DIFFERENTIATION PROTEIN A"/>
    <property type="match status" value="1"/>
</dbReference>
<proteinExistence type="predicted"/>
<dbReference type="Proteomes" id="UP000800038">
    <property type="component" value="Unassembled WGS sequence"/>
</dbReference>
<organism evidence="2 3">
    <name type="scientific">Clathrospora elynae</name>
    <dbReference type="NCBI Taxonomy" id="706981"/>
    <lineage>
        <taxon>Eukaryota</taxon>
        <taxon>Fungi</taxon>
        <taxon>Dikarya</taxon>
        <taxon>Ascomycota</taxon>
        <taxon>Pezizomycotina</taxon>
        <taxon>Dothideomycetes</taxon>
        <taxon>Pleosporomycetidae</taxon>
        <taxon>Pleosporales</taxon>
        <taxon>Diademaceae</taxon>
        <taxon>Clathrospora</taxon>
    </lineage>
</organism>
<sequence length="303" mass="33259">MTSNNVLVFGPTGAVGCAAAIEAHRRGASVWLAMRDPKKEIKGLKEEGELYNRVPADLSKPDTLKHAVQQSSATSAFVYTIFDSADNMRSSFAALKEAGITHIVLLSSASVSDPLGQEANMKSMISKVHTSTEVALQESGIPYTAVRPAYFNSNLLWVLDQIKMGAVGVLYPNVKYDYIAPSDIGTVCGALLSEPRFQKEAGPSFYLYGPELISQRDAWGVIGKALGREITVKEIDEETYHESLAHMPRPVVDAIVNVLKKSNEGHTFYREPYEEVVNNIRKYAEREPMGLGEWVKANKAAFS</sequence>
<evidence type="ECO:0000259" key="1">
    <source>
        <dbReference type="Pfam" id="PF05368"/>
    </source>
</evidence>
<dbReference type="OrthoDB" id="419598at2759"/>